<comment type="caution">
    <text evidence="1">The sequence shown here is derived from an EMBL/GenBank/DDBJ whole genome shotgun (WGS) entry which is preliminary data.</text>
</comment>
<evidence type="ECO:0000313" key="1">
    <source>
        <dbReference type="EMBL" id="KAK9240356.1"/>
    </source>
</evidence>
<protein>
    <submittedName>
        <fullName evidence="1">Uncharacterized protein</fullName>
    </submittedName>
</protein>
<organism evidence="1 2">
    <name type="scientific">Lipomyces kononenkoae</name>
    <name type="common">Yeast</name>
    <dbReference type="NCBI Taxonomy" id="34357"/>
    <lineage>
        <taxon>Eukaryota</taxon>
        <taxon>Fungi</taxon>
        <taxon>Dikarya</taxon>
        <taxon>Ascomycota</taxon>
        <taxon>Saccharomycotina</taxon>
        <taxon>Lipomycetes</taxon>
        <taxon>Lipomycetales</taxon>
        <taxon>Lipomycetaceae</taxon>
        <taxon>Lipomyces</taxon>
    </lineage>
</organism>
<reference evidence="2" key="1">
    <citation type="journal article" date="2024" name="Front. Bioeng. Biotechnol.">
        <title>Genome-scale model development and genomic sequencing of the oleaginous clade Lipomyces.</title>
        <authorList>
            <person name="Czajka J.J."/>
            <person name="Han Y."/>
            <person name="Kim J."/>
            <person name="Mondo S.J."/>
            <person name="Hofstad B.A."/>
            <person name="Robles A."/>
            <person name="Haridas S."/>
            <person name="Riley R."/>
            <person name="LaButti K."/>
            <person name="Pangilinan J."/>
            <person name="Andreopoulos W."/>
            <person name="Lipzen A."/>
            <person name="Yan J."/>
            <person name="Wang M."/>
            <person name="Ng V."/>
            <person name="Grigoriev I.V."/>
            <person name="Spatafora J.W."/>
            <person name="Magnuson J.K."/>
            <person name="Baker S.E."/>
            <person name="Pomraning K.R."/>
        </authorList>
    </citation>
    <scope>NUCLEOTIDE SEQUENCE [LARGE SCALE GENOMIC DNA]</scope>
    <source>
        <strain evidence="2">CBS 7786</strain>
    </source>
</reference>
<sequence>MSRSPCAGQNLWSLPQTSKNRLIYSLKEQAELYTRRIDKAGIEHHIPPCKTRIYINAMCRRTDLAKSDSDSSPTTTLEGLLALKSQTGTILSDLEVDVIQDSALASKTVVRAAEELAKLEQALQLDQSAQAVSLAIRRDIAKIHAIASHVSQFETDIDLMISIRQLHYRCRTRMAHKLIVPDPSVGTSFNRLGISKLSKMQLRNWVHQHGRFLYPTAEEERDLLIAIGISKRQLDCWLKMLRRRTLHSHISSDLQCIFGVATREDFSRKSQVASRDDGAEIPFCKEPEAS</sequence>
<keyword evidence="2" id="KW-1185">Reference proteome</keyword>
<proteinExistence type="predicted"/>
<gene>
    <name evidence="1" type="ORF">V1525DRAFT_395709</name>
</gene>
<accession>A0ACC3T9K1</accession>
<dbReference type="Proteomes" id="UP001433508">
    <property type="component" value="Unassembled WGS sequence"/>
</dbReference>
<dbReference type="EMBL" id="MU971340">
    <property type="protein sequence ID" value="KAK9240356.1"/>
    <property type="molecule type" value="Genomic_DNA"/>
</dbReference>
<name>A0ACC3T9K1_LIPKO</name>
<evidence type="ECO:0000313" key="2">
    <source>
        <dbReference type="Proteomes" id="UP001433508"/>
    </source>
</evidence>